<evidence type="ECO:0000313" key="1">
    <source>
        <dbReference type="Proteomes" id="UP000887580"/>
    </source>
</evidence>
<dbReference type="Proteomes" id="UP000887580">
    <property type="component" value="Unplaced"/>
</dbReference>
<accession>A0AC35EZ29</accession>
<name>A0AC35EZ29_9BILA</name>
<protein>
    <submittedName>
        <fullName evidence="2">Protein phosphatase 1 regulatory subunit 11</fullName>
    </submittedName>
</protein>
<proteinExistence type="predicted"/>
<dbReference type="WBParaSite" id="PS1159_v2.g12173.t1">
    <property type="protein sequence ID" value="PS1159_v2.g12173.t1"/>
    <property type="gene ID" value="PS1159_v2.g12173"/>
</dbReference>
<sequence length="114" mass="12571">MATQQREPEASVVITEETPTSSVTEEVIHLGDPEAARPRVQWATSTVDNENMGKKSSKCCCIYKKKKKWDESSSSEDSDCETGHCHGHVEKKHKHKHNHDHDDGGHPGPSGTPA</sequence>
<organism evidence="1 2">
    <name type="scientific">Panagrolaimus sp. PS1159</name>
    <dbReference type="NCBI Taxonomy" id="55785"/>
    <lineage>
        <taxon>Eukaryota</taxon>
        <taxon>Metazoa</taxon>
        <taxon>Ecdysozoa</taxon>
        <taxon>Nematoda</taxon>
        <taxon>Chromadorea</taxon>
        <taxon>Rhabditida</taxon>
        <taxon>Tylenchina</taxon>
        <taxon>Panagrolaimomorpha</taxon>
        <taxon>Panagrolaimoidea</taxon>
        <taxon>Panagrolaimidae</taxon>
        <taxon>Panagrolaimus</taxon>
    </lineage>
</organism>
<reference evidence="2" key="1">
    <citation type="submission" date="2022-11" db="UniProtKB">
        <authorList>
            <consortium name="WormBaseParasite"/>
        </authorList>
    </citation>
    <scope>IDENTIFICATION</scope>
</reference>
<evidence type="ECO:0000313" key="2">
    <source>
        <dbReference type="WBParaSite" id="PS1159_v2.g12173.t1"/>
    </source>
</evidence>